<evidence type="ECO:0000313" key="1">
    <source>
        <dbReference type="EMBL" id="QUC68210.1"/>
    </source>
</evidence>
<accession>A0AC61MYJ3</accession>
<dbReference type="EMBL" id="CP068393">
    <property type="protein sequence ID" value="QUC68210.1"/>
    <property type="molecule type" value="Genomic_DNA"/>
</dbReference>
<protein>
    <submittedName>
        <fullName evidence="1">LicD family protein</fullName>
    </submittedName>
</protein>
<sequence>MDNNTTIELEEVQRRLLGIMIKFDNFCKSEGLDYYIIGGTLLGAVRHNGYIPWDDDIDVGMIRADYEKLLLLASKFHDYSGYEIKNYRYNKYCDYVIIRIYDNNTYIDNPLYYKTKYDKRLYFDVFPLDYAPDDIVECKKQEKRINKRKRLLFWTCGYTFKIDSIKKLGRCLLHAVLKPFRNLVLRSLDNEMKRYSKTKHLCSMASQYKYKKQYMDVTIYGRPVSYRFENHQLMGPSKADEYLTQLFGSDYLDIPPEEKRRKGYRMYEKRNSQ</sequence>
<gene>
    <name evidence="1" type="ORF">JYE49_05815</name>
</gene>
<organism evidence="1 2">
    <name type="scientific">Aristaeella hokkaidonensis</name>
    <dbReference type="NCBI Taxonomy" id="3046382"/>
    <lineage>
        <taxon>Bacteria</taxon>
        <taxon>Bacillati</taxon>
        <taxon>Bacillota</taxon>
        <taxon>Clostridia</taxon>
        <taxon>Eubacteriales</taxon>
        <taxon>Aristaeellaceae</taxon>
        <taxon>Aristaeella</taxon>
    </lineage>
</organism>
<proteinExistence type="predicted"/>
<reference evidence="1" key="1">
    <citation type="submission" date="2021-01" db="EMBL/GenBank/DDBJ databases">
        <title>Complete genome sequence of Clostridiales bacterium R-7.</title>
        <authorList>
            <person name="Mahoney-Kurpe S.C."/>
            <person name="Palevich N."/>
            <person name="Koike S."/>
            <person name="Moon C.D."/>
            <person name="Attwood G.T."/>
        </authorList>
    </citation>
    <scope>NUCLEOTIDE SEQUENCE</scope>
    <source>
        <strain evidence="1">R-7</strain>
    </source>
</reference>
<keyword evidence="2" id="KW-1185">Reference proteome</keyword>
<name>A0AC61MYJ3_9FIRM</name>
<evidence type="ECO:0000313" key="2">
    <source>
        <dbReference type="Proteomes" id="UP000682782"/>
    </source>
</evidence>
<dbReference type="Proteomes" id="UP000682782">
    <property type="component" value="Chromosome"/>
</dbReference>